<protein>
    <submittedName>
        <fullName evidence="1">Ornithine cyclodeaminase</fullName>
        <ecNumber evidence="1">4.3.1.12</ecNumber>
    </submittedName>
</protein>
<reference evidence="1 2" key="1">
    <citation type="submission" date="2020-08" db="EMBL/GenBank/DDBJ databases">
        <title>Genomic Encyclopedia of Type Strains, Phase IV (KMG-IV): sequencing the most valuable type-strain genomes for metagenomic binning, comparative biology and taxonomic classification.</title>
        <authorList>
            <person name="Goeker M."/>
        </authorList>
    </citation>
    <scope>NUCLEOTIDE SEQUENCE [LARGE SCALE GENOMIC DNA]</scope>
    <source>
        <strain evidence="1 2">DSM 22359</strain>
    </source>
</reference>
<dbReference type="Proteomes" id="UP000591735">
    <property type="component" value="Unassembled WGS sequence"/>
</dbReference>
<dbReference type="PANTHER" id="PTHR13812">
    <property type="entry name" value="KETIMINE REDUCTASE MU-CRYSTALLIN"/>
    <property type="match status" value="1"/>
</dbReference>
<proteinExistence type="predicted"/>
<evidence type="ECO:0000313" key="1">
    <source>
        <dbReference type="EMBL" id="MBB5321947.1"/>
    </source>
</evidence>
<organism evidence="1 2">
    <name type="scientific">Marinobacter oulmenensis</name>
    <dbReference type="NCBI Taxonomy" id="643747"/>
    <lineage>
        <taxon>Bacteria</taxon>
        <taxon>Pseudomonadati</taxon>
        <taxon>Pseudomonadota</taxon>
        <taxon>Gammaproteobacteria</taxon>
        <taxon>Pseudomonadales</taxon>
        <taxon>Marinobacteraceae</taxon>
        <taxon>Marinobacter</taxon>
    </lineage>
</organism>
<dbReference type="Gene3D" id="3.30.1780.10">
    <property type="entry name" value="ornithine cyclodeaminase, domain 1"/>
    <property type="match status" value="1"/>
</dbReference>
<comment type="caution">
    <text evidence="1">The sequence shown here is derived from an EMBL/GenBank/DDBJ whole genome shotgun (WGS) entry which is preliminary data.</text>
</comment>
<keyword evidence="2" id="KW-1185">Reference proteome</keyword>
<dbReference type="Gene3D" id="3.40.50.720">
    <property type="entry name" value="NAD(P)-binding Rossmann-like Domain"/>
    <property type="match status" value="1"/>
</dbReference>
<keyword evidence="1" id="KW-0456">Lyase</keyword>
<dbReference type="InterPro" id="IPR003462">
    <property type="entry name" value="ODC_Mu_crystall"/>
</dbReference>
<gene>
    <name evidence="1" type="ORF">HNR38_002442</name>
</gene>
<dbReference type="InterPro" id="IPR036291">
    <property type="entry name" value="NAD(P)-bd_dom_sf"/>
</dbReference>
<dbReference type="PANTHER" id="PTHR13812:SF19">
    <property type="entry name" value="KETIMINE REDUCTASE MU-CRYSTALLIN"/>
    <property type="match status" value="1"/>
</dbReference>
<dbReference type="GO" id="GO:0008473">
    <property type="term" value="F:ornithine cyclodeaminase activity"/>
    <property type="evidence" value="ECO:0007669"/>
    <property type="project" value="UniProtKB-EC"/>
</dbReference>
<evidence type="ECO:0000313" key="2">
    <source>
        <dbReference type="Proteomes" id="UP000591735"/>
    </source>
</evidence>
<dbReference type="AlphaFoldDB" id="A0A840UM75"/>
<dbReference type="RefSeq" id="WP_183704536.1">
    <property type="nucleotide sequence ID" value="NZ_JACHFE010000006.1"/>
</dbReference>
<sequence length="379" mass="41519">MAEKTTIDFLYLSEADMIRAGVTDMPACVETMEEMFQLLHQGDYRMAGPDSDSHGAMITFPEESPFPTMPKPTADRRLMAMPAYLGGDFQTCGVKWYGSNIANREKGLPRSILMMTLSDVDTGAPLAYMSANLLSAYRTGAIPGVGARHLARKDAKVIGLLGPGVMGKTSVAAFIAARPDIDTIKIKGRGQKSLNDFIGWLEEHYPQITSIKVVDSIEEVATDSDIVTYCNSGEVGDPSTYPMVRREWLKPGAFLAMPASCSLDEGMSGADVRKVMDSVGLYETWYQEVPRPSHNHIPLVGMRFMDMIADGQMNRQELEDLGAIVSGDTPGRRNDEEIIVMSVGGMPVEDVAWATRVYRNAVRDGIGVKLNLWDTPAMC</sequence>
<dbReference type="GO" id="GO:0005737">
    <property type="term" value="C:cytoplasm"/>
    <property type="evidence" value="ECO:0007669"/>
    <property type="project" value="TreeGrafter"/>
</dbReference>
<dbReference type="InterPro" id="IPR023401">
    <property type="entry name" value="ODC_N"/>
</dbReference>
<dbReference type="PIRSF" id="PIRSF001439">
    <property type="entry name" value="CryM"/>
    <property type="match status" value="1"/>
</dbReference>
<dbReference type="SUPFAM" id="SSF51735">
    <property type="entry name" value="NAD(P)-binding Rossmann-fold domains"/>
    <property type="match status" value="1"/>
</dbReference>
<dbReference type="NCBIfam" id="NF004848">
    <property type="entry name" value="PRK06199.1"/>
    <property type="match status" value="1"/>
</dbReference>
<dbReference type="Pfam" id="PF02423">
    <property type="entry name" value="OCD_Mu_crystall"/>
    <property type="match status" value="1"/>
</dbReference>
<name>A0A840UM75_9GAMM</name>
<dbReference type="EC" id="4.3.1.12" evidence="1"/>
<accession>A0A840UM75</accession>
<dbReference type="EMBL" id="JACHFE010000006">
    <property type="protein sequence ID" value="MBB5321947.1"/>
    <property type="molecule type" value="Genomic_DNA"/>
</dbReference>